<feature type="non-terminal residue" evidence="17">
    <location>
        <position position="587"/>
    </location>
</feature>
<gene>
    <name evidence="17" type="ORF">EJ06DRAFT_496487</name>
</gene>
<feature type="region of interest" description="Disordered" evidence="14">
    <location>
        <begin position="120"/>
        <end position="200"/>
    </location>
</feature>
<feature type="region of interest" description="Disordered" evidence="14">
    <location>
        <begin position="558"/>
        <end position="587"/>
    </location>
</feature>
<dbReference type="FunFam" id="3.30.40.10:FF:000426">
    <property type="entry name" value="DMA1p Ubiquitin-protein ligase (E3)"/>
    <property type="match status" value="1"/>
</dbReference>
<dbReference type="Proteomes" id="UP000799640">
    <property type="component" value="Unassembled WGS sequence"/>
</dbReference>
<evidence type="ECO:0000259" key="16">
    <source>
        <dbReference type="PROSITE" id="PS50089"/>
    </source>
</evidence>
<keyword evidence="4" id="KW-0963">Cytoplasm</keyword>
<sequence>MFTSPAPPTPSAPTLSITGTTLSASVASPTRSRLRGLSILRNYTHNHLHGSGSGGRQGHSRSESETGALSSAVAGTDTAQLSRARSQVLRGENSSRPAASGTEARAPCIVGSCSIAPPQSQALQATPSNPSTVATATGWLPGGRQEPQANTTPRSDTTPNTMTRTRAETVGPVLSRPTTSPTVVQSPAHSGTTNVNNPSLSDITTEANMSKSMLPTIRFVPHHDPRSTRPSLSFPVISRTLPTQTSVIRVGRYSERETLPEAAANVPSAAPVGFKSKVVSRRHCEFWCSGGQWFVRDVKSSSGTFLNHLRLSPPGAESKPWPVNDGDVVQLGIDFRGGEEMIFRCVKMRVECNRGWQKGLNTFNKTTHKRLQNLTRTKKDSDSASVHTSECSICLMSIAPCQSLFVAPCSHVWHYKCIRPILNGSTYPHFLCPNCRAVADLEADLDDQSGEWDDDGAEKDELELPLEGPAEAVAARIDAAIAQNTRVRQSPSSFSQARESGENGENIENLNQAVRAVDSNEAASSSPAVVIYDSESPAQSSALLAAIPMAVRQTEGNDVEGYEGRPEGPMTPRNDIGPFVLDGGAGR</sequence>
<dbReference type="GO" id="GO:0005829">
    <property type="term" value="C:cytosol"/>
    <property type="evidence" value="ECO:0007669"/>
    <property type="project" value="TreeGrafter"/>
</dbReference>
<dbReference type="GO" id="GO:0000151">
    <property type="term" value="C:ubiquitin ligase complex"/>
    <property type="evidence" value="ECO:0007669"/>
    <property type="project" value="TreeGrafter"/>
</dbReference>
<dbReference type="GO" id="GO:0097271">
    <property type="term" value="P:protein localization to bud neck"/>
    <property type="evidence" value="ECO:0007669"/>
    <property type="project" value="UniProtKB-ARBA"/>
</dbReference>
<evidence type="ECO:0000256" key="1">
    <source>
        <dbReference type="ARBA" id="ARBA00000900"/>
    </source>
</evidence>
<evidence type="ECO:0000256" key="13">
    <source>
        <dbReference type="PROSITE-ProRule" id="PRU00175"/>
    </source>
</evidence>
<feature type="compositionally biased region" description="Polar residues" evidence="14">
    <location>
        <begin position="120"/>
        <end position="135"/>
    </location>
</feature>
<keyword evidence="7 13" id="KW-0863">Zinc-finger</keyword>
<comment type="similarity">
    <text evidence="11">Belongs to the DMA1 family.</text>
</comment>
<feature type="domain" description="RING-type" evidence="16">
    <location>
        <begin position="391"/>
        <end position="436"/>
    </location>
</feature>
<dbReference type="PANTHER" id="PTHR15067:SF7">
    <property type="entry name" value="E3 UBIQUITIN-PROTEIN LIGASE DMA1-RELATED"/>
    <property type="match status" value="1"/>
</dbReference>
<comment type="catalytic activity">
    <reaction evidence="1">
        <text>S-ubiquitinyl-[E2 ubiquitin-conjugating enzyme]-L-cysteine + [acceptor protein]-L-lysine = [E2 ubiquitin-conjugating enzyme]-L-cysteine + N(6)-ubiquitinyl-[acceptor protein]-L-lysine.</text>
        <dbReference type="EC" id="2.3.2.27"/>
    </reaction>
</comment>
<evidence type="ECO:0000256" key="6">
    <source>
        <dbReference type="ARBA" id="ARBA00022723"/>
    </source>
</evidence>
<evidence type="ECO:0000256" key="11">
    <source>
        <dbReference type="ARBA" id="ARBA00061209"/>
    </source>
</evidence>
<comment type="subcellular location">
    <subcellularLocation>
        <location evidence="2">Cytoplasm</location>
    </subcellularLocation>
</comment>
<dbReference type="PROSITE" id="PS50089">
    <property type="entry name" value="ZF_RING_2"/>
    <property type="match status" value="1"/>
</dbReference>
<evidence type="ECO:0000256" key="14">
    <source>
        <dbReference type="SAM" id="MobiDB-lite"/>
    </source>
</evidence>
<dbReference type="OrthoDB" id="687730at2759"/>
<dbReference type="InterPro" id="IPR000253">
    <property type="entry name" value="FHA_dom"/>
</dbReference>
<keyword evidence="5" id="KW-0808">Transferase</keyword>
<dbReference type="SUPFAM" id="SSF57850">
    <property type="entry name" value="RING/U-box"/>
    <property type="match status" value="1"/>
</dbReference>
<dbReference type="SUPFAM" id="SSF49879">
    <property type="entry name" value="SMAD/FHA domain"/>
    <property type="match status" value="1"/>
</dbReference>
<dbReference type="Gene3D" id="3.30.40.10">
    <property type="entry name" value="Zinc/RING finger domain, C3HC4 (zinc finger)"/>
    <property type="match status" value="1"/>
</dbReference>
<keyword evidence="9" id="KW-0862">Zinc</keyword>
<dbReference type="SMART" id="SM00184">
    <property type="entry name" value="RING"/>
    <property type="match status" value="1"/>
</dbReference>
<feature type="compositionally biased region" description="Polar residues" evidence="14">
    <location>
        <begin position="486"/>
        <end position="498"/>
    </location>
</feature>
<dbReference type="InterPro" id="IPR013083">
    <property type="entry name" value="Znf_RING/FYVE/PHD"/>
</dbReference>
<feature type="region of interest" description="Disordered" evidence="14">
    <location>
        <begin position="486"/>
        <end position="505"/>
    </location>
</feature>
<organism evidence="17 18">
    <name type="scientific">Trichodelitschia bisporula</name>
    <dbReference type="NCBI Taxonomy" id="703511"/>
    <lineage>
        <taxon>Eukaryota</taxon>
        <taxon>Fungi</taxon>
        <taxon>Dikarya</taxon>
        <taxon>Ascomycota</taxon>
        <taxon>Pezizomycotina</taxon>
        <taxon>Dothideomycetes</taxon>
        <taxon>Dothideomycetes incertae sedis</taxon>
        <taxon>Phaeotrichales</taxon>
        <taxon>Phaeotrichaceae</taxon>
        <taxon>Trichodelitschia</taxon>
    </lineage>
</organism>
<evidence type="ECO:0000256" key="7">
    <source>
        <dbReference type="ARBA" id="ARBA00022771"/>
    </source>
</evidence>
<reference evidence="17" key="1">
    <citation type="journal article" date="2020" name="Stud. Mycol.">
        <title>101 Dothideomycetes genomes: a test case for predicting lifestyles and emergence of pathogens.</title>
        <authorList>
            <person name="Haridas S."/>
            <person name="Albert R."/>
            <person name="Binder M."/>
            <person name="Bloem J."/>
            <person name="Labutti K."/>
            <person name="Salamov A."/>
            <person name="Andreopoulos B."/>
            <person name="Baker S."/>
            <person name="Barry K."/>
            <person name="Bills G."/>
            <person name="Bluhm B."/>
            <person name="Cannon C."/>
            <person name="Castanera R."/>
            <person name="Culley D."/>
            <person name="Daum C."/>
            <person name="Ezra D."/>
            <person name="Gonzalez J."/>
            <person name="Henrissat B."/>
            <person name="Kuo A."/>
            <person name="Liang C."/>
            <person name="Lipzen A."/>
            <person name="Lutzoni F."/>
            <person name="Magnuson J."/>
            <person name="Mondo S."/>
            <person name="Nolan M."/>
            <person name="Ohm R."/>
            <person name="Pangilinan J."/>
            <person name="Park H.-J."/>
            <person name="Ramirez L."/>
            <person name="Alfaro M."/>
            <person name="Sun H."/>
            <person name="Tritt A."/>
            <person name="Yoshinaga Y."/>
            <person name="Zwiers L.-H."/>
            <person name="Turgeon B."/>
            <person name="Goodwin S."/>
            <person name="Spatafora J."/>
            <person name="Crous P."/>
            <person name="Grigoriev I."/>
        </authorList>
    </citation>
    <scope>NUCLEOTIDE SEQUENCE</scope>
    <source>
        <strain evidence="17">CBS 262.69</strain>
    </source>
</reference>
<dbReference type="GO" id="GO:0000132">
    <property type="term" value="P:establishment of mitotic spindle orientation"/>
    <property type="evidence" value="ECO:0007669"/>
    <property type="project" value="UniProtKB-ARBA"/>
</dbReference>
<evidence type="ECO:0000256" key="5">
    <source>
        <dbReference type="ARBA" id="ARBA00022679"/>
    </source>
</evidence>
<evidence type="ECO:0000256" key="2">
    <source>
        <dbReference type="ARBA" id="ARBA00004496"/>
    </source>
</evidence>
<feature type="region of interest" description="Disordered" evidence="14">
    <location>
        <begin position="45"/>
        <end position="103"/>
    </location>
</feature>
<dbReference type="GO" id="GO:0006511">
    <property type="term" value="P:ubiquitin-dependent protein catabolic process"/>
    <property type="evidence" value="ECO:0007669"/>
    <property type="project" value="TreeGrafter"/>
</dbReference>
<dbReference type="InterPro" id="IPR001841">
    <property type="entry name" value="Znf_RING"/>
</dbReference>
<dbReference type="SMART" id="SM00240">
    <property type="entry name" value="FHA"/>
    <property type="match status" value="1"/>
</dbReference>
<evidence type="ECO:0000256" key="12">
    <source>
        <dbReference type="ARBA" id="ARBA00080465"/>
    </source>
</evidence>
<feature type="domain" description="FHA" evidence="15">
    <location>
        <begin position="248"/>
        <end position="311"/>
    </location>
</feature>
<evidence type="ECO:0000256" key="3">
    <source>
        <dbReference type="ARBA" id="ARBA00012483"/>
    </source>
</evidence>
<name>A0A6G1HSA2_9PEZI</name>
<dbReference type="EC" id="2.3.2.27" evidence="3"/>
<accession>A0A6G1HSA2</accession>
<dbReference type="GO" id="GO:0031578">
    <property type="term" value="P:mitotic spindle orientation checkpoint signaling"/>
    <property type="evidence" value="ECO:0007669"/>
    <property type="project" value="UniProtKB-ARBA"/>
</dbReference>
<feature type="compositionally biased region" description="Polar residues" evidence="14">
    <location>
        <begin position="176"/>
        <end position="200"/>
    </location>
</feature>
<evidence type="ECO:0000313" key="17">
    <source>
        <dbReference type="EMBL" id="KAF2398746.1"/>
    </source>
</evidence>
<feature type="compositionally biased region" description="Polar residues" evidence="14">
    <location>
        <begin position="147"/>
        <end position="164"/>
    </location>
</feature>
<evidence type="ECO:0000313" key="18">
    <source>
        <dbReference type="Proteomes" id="UP000799640"/>
    </source>
</evidence>
<dbReference type="Gene3D" id="2.60.200.20">
    <property type="match status" value="1"/>
</dbReference>
<evidence type="ECO:0000256" key="4">
    <source>
        <dbReference type="ARBA" id="ARBA00022490"/>
    </source>
</evidence>
<dbReference type="PROSITE" id="PS50006">
    <property type="entry name" value="FHA_DOMAIN"/>
    <property type="match status" value="1"/>
</dbReference>
<dbReference type="GO" id="GO:0090337">
    <property type="term" value="P:regulation of formin-nucleated actin cable assembly"/>
    <property type="evidence" value="ECO:0007669"/>
    <property type="project" value="UniProtKB-ARBA"/>
</dbReference>
<dbReference type="Pfam" id="PF00498">
    <property type="entry name" value="FHA"/>
    <property type="match status" value="1"/>
</dbReference>
<dbReference type="PANTHER" id="PTHR15067">
    <property type="entry name" value="E3 UBIQUITIN-PROTEIN LIGASE RNF8"/>
    <property type="match status" value="1"/>
</dbReference>
<dbReference type="GO" id="GO:0000921">
    <property type="term" value="P:septin ring assembly"/>
    <property type="evidence" value="ECO:0007669"/>
    <property type="project" value="UniProtKB-ARBA"/>
</dbReference>
<dbReference type="GO" id="GO:0008270">
    <property type="term" value="F:zinc ion binding"/>
    <property type="evidence" value="ECO:0007669"/>
    <property type="project" value="UniProtKB-KW"/>
</dbReference>
<dbReference type="FunFam" id="2.60.200.20:FF:000030">
    <property type="entry name" value="FHA domain-containing protein"/>
    <property type="match status" value="1"/>
</dbReference>
<protein>
    <recommendedName>
        <fullName evidence="3">RING-type E3 ubiquitin transferase</fullName>
        <ecNumber evidence="3">2.3.2.27</ecNumber>
    </recommendedName>
    <alternativeName>
        <fullName evidence="12">Checkpoint forkhead associated with RING domains-containing protein 1</fullName>
    </alternativeName>
</protein>
<dbReference type="EMBL" id="ML996699">
    <property type="protein sequence ID" value="KAF2398746.1"/>
    <property type="molecule type" value="Genomic_DNA"/>
</dbReference>
<keyword evidence="18" id="KW-1185">Reference proteome</keyword>
<dbReference type="GO" id="GO:0032153">
    <property type="term" value="C:cell division site"/>
    <property type="evidence" value="ECO:0007669"/>
    <property type="project" value="TreeGrafter"/>
</dbReference>
<evidence type="ECO:0000256" key="9">
    <source>
        <dbReference type="ARBA" id="ARBA00022833"/>
    </source>
</evidence>
<keyword evidence="10" id="KW-0131">Cell cycle</keyword>
<dbReference type="GO" id="GO:0061630">
    <property type="term" value="F:ubiquitin protein ligase activity"/>
    <property type="evidence" value="ECO:0007669"/>
    <property type="project" value="UniProtKB-EC"/>
</dbReference>
<proteinExistence type="inferred from homology"/>
<dbReference type="Pfam" id="PF17123">
    <property type="entry name" value="zf-RING_11"/>
    <property type="match status" value="1"/>
</dbReference>
<keyword evidence="6" id="KW-0479">Metal-binding</keyword>
<evidence type="ECO:0000256" key="8">
    <source>
        <dbReference type="ARBA" id="ARBA00022786"/>
    </source>
</evidence>
<keyword evidence="8" id="KW-0833">Ubl conjugation pathway</keyword>
<dbReference type="InterPro" id="IPR008984">
    <property type="entry name" value="SMAD_FHA_dom_sf"/>
</dbReference>
<dbReference type="AlphaFoldDB" id="A0A6G1HSA2"/>
<evidence type="ECO:0000259" key="15">
    <source>
        <dbReference type="PROSITE" id="PS50006"/>
    </source>
</evidence>
<evidence type="ECO:0000256" key="10">
    <source>
        <dbReference type="ARBA" id="ARBA00023306"/>
    </source>
</evidence>
<dbReference type="GO" id="GO:0051865">
    <property type="term" value="P:protein autoubiquitination"/>
    <property type="evidence" value="ECO:0007669"/>
    <property type="project" value="UniProtKB-ARBA"/>
</dbReference>